<reference evidence="3" key="1">
    <citation type="journal article" date="2019" name="Int. J. Syst. Evol. Microbiol.">
        <title>The Global Catalogue of Microorganisms (GCM) 10K type strain sequencing project: providing services to taxonomists for standard genome sequencing and annotation.</title>
        <authorList>
            <consortium name="The Broad Institute Genomics Platform"/>
            <consortium name="The Broad Institute Genome Sequencing Center for Infectious Disease"/>
            <person name="Wu L."/>
            <person name="Ma J."/>
        </authorList>
    </citation>
    <scope>NUCLEOTIDE SEQUENCE [LARGE SCALE GENOMIC DNA]</scope>
    <source>
        <strain evidence="3">JCM 9373</strain>
    </source>
</reference>
<evidence type="ECO:0008006" key="4">
    <source>
        <dbReference type="Google" id="ProtNLM"/>
    </source>
</evidence>
<dbReference type="NCBIfam" id="NF038083">
    <property type="entry name" value="CU044_5270_fam"/>
    <property type="match status" value="1"/>
</dbReference>
<keyword evidence="1" id="KW-0812">Transmembrane</keyword>
<keyword evidence="1" id="KW-0472">Membrane</keyword>
<proteinExistence type="predicted"/>
<keyword evidence="1" id="KW-1133">Transmembrane helix</keyword>
<protein>
    <recommendedName>
        <fullName evidence="4">CU044_5270 family protein</fullName>
    </recommendedName>
</protein>
<evidence type="ECO:0000256" key="1">
    <source>
        <dbReference type="SAM" id="Phobius"/>
    </source>
</evidence>
<gene>
    <name evidence="2" type="ORF">GCM10010466_47820</name>
</gene>
<accession>A0ABP6NMF6</accession>
<dbReference type="Proteomes" id="UP001500320">
    <property type="component" value="Unassembled WGS sequence"/>
</dbReference>
<evidence type="ECO:0000313" key="3">
    <source>
        <dbReference type="Proteomes" id="UP001500320"/>
    </source>
</evidence>
<evidence type="ECO:0000313" key="2">
    <source>
        <dbReference type="EMBL" id="GAA3151138.1"/>
    </source>
</evidence>
<dbReference type="EMBL" id="BAAAUT010000041">
    <property type="protein sequence ID" value="GAA3151138.1"/>
    <property type="molecule type" value="Genomic_DNA"/>
</dbReference>
<comment type="caution">
    <text evidence="2">The sequence shown here is derived from an EMBL/GenBank/DDBJ whole genome shotgun (WGS) entry which is preliminary data.</text>
</comment>
<dbReference type="RefSeq" id="WP_344863113.1">
    <property type="nucleotide sequence ID" value="NZ_BAAAUT010000041.1"/>
</dbReference>
<feature type="transmembrane region" description="Helical" evidence="1">
    <location>
        <begin position="52"/>
        <end position="72"/>
    </location>
</feature>
<organism evidence="2 3">
    <name type="scientific">Planomonospora alba</name>
    <dbReference type="NCBI Taxonomy" id="161354"/>
    <lineage>
        <taxon>Bacteria</taxon>
        <taxon>Bacillati</taxon>
        <taxon>Actinomycetota</taxon>
        <taxon>Actinomycetes</taxon>
        <taxon>Streptosporangiales</taxon>
        <taxon>Streptosporangiaceae</taxon>
        <taxon>Planomonospora</taxon>
    </lineage>
</organism>
<sequence>MNDDEIQLVARIRPEAAPYDPGAKAAARRGLAAAAASRPAVRSLWSRPRMMVLAGALAVAAGAAGAVVVAAGEPGGEPGGGLRRGPAQEVVVAMPETAPVSASEVLGRAAEASRTELDPRDEQFIRIESETMYRSYGDPGGKRETRHLYRTKRVIWLSADNSRDGSLTIEHLEPKAYPGWPIPEDAYDEVGRTDRHRLPVCGGAAADRPTHYTALKRLPADADGMRAHLYTPGGGDASADEAAWDRVNELVTETYMPPAQRAALFRAAATIPGVDVVENAEDAAGRTGIGVGRVDREGIRGDLVFDPETYELLGYREIVVDAGRAGAPEGSLMASTAQLSVTVADEAPEVDEPAAGCDGGA</sequence>
<dbReference type="InterPro" id="IPR047789">
    <property type="entry name" value="CU044_5270-like"/>
</dbReference>
<name>A0ABP6NMF6_9ACTN</name>
<keyword evidence="3" id="KW-1185">Reference proteome</keyword>